<dbReference type="Pfam" id="PF05380">
    <property type="entry name" value="Peptidase_A17"/>
    <property type="match status" value="1"/>
</dbReference>
<dbReference type="GO" id="GO:0003676">
    <property type="term" value="F:nucleic acid binding"/>
    <property type="evidence" value="ECO:0007669"/>
    <property type="project" value="InterPro"/>
</dbReference>
<evidence type="ECO:0000313" key="3">
    <source>
        <dbReference type="EMBL" id="CAG7834409.1"/>
    </source>
</evidence>
<sequence>MESHIRALDTLGVTSEKCASMLYPLVESCLPEETLRAWQRHSQNIATGGPDKSKNRLTRVLEFLRSEVEGEERIQLARTGFGLGTKRERVPKEKDVPEIIPTAAGLLNHENQNSPKSPKCIFCSKRHTSQDCFQAQTMTLPEKKNEVVKKKGCFSCLKVGHLSKDCKVQLRCLLCSQKHFPVMCPELPRKKEITAVSHKENDSTIKPSLANLSHSPEVLLKTLIVSINIGGKSRPVRVLIDDVSHRSYILRSIAEDMKLNPVGSEAMIHALFGGVNSEPVEHIRYDVPVAKLDGTYHCSLHLLDQEKICSAVPKVPRGPWLGELKQRKIWISDVGNENSNVDILIGADLAGKLMTGQVKHLKSGLVAIETKLGWTLMGQLPGKTRSEVCSLVVSSLMSCDASISNLWSLEAIGINDPTETSSRAELELAAKEHFLRTVRVNEEGRYEVHLPWVEGHPKLGINRDIAEKRLLATTAKLKAGGRFEDYAKVFQEWLSSGVIEVVPDDGADEVAHYLPHRAVFKESSSTTKVRPVFDASAHAKGFPSLNDCLEKGPNLIEQILVILIAFREKRIGVVSDIAKAFLQLSVTSRDRNFLRFLWWENSLAKKIRAYRHRRVVFGVSSSPFLLGAVLEHHLCIAPVHLKRTAELLHRSFYVDNCVSCVDDQDELAMFIQESQELLEMGKFDLRGWEFTLPGDTVAVDQIQDVPVLGLLWNKLDDTLRCDVKGTGQTEALVTKRKILSVTHQVFDPLGILCPVTLQPKRLLQATWKSKSAWDTELPREITETFVKWAEEIHLLNEIRIPRWLIGSSSSRNSWSLHTFSDASKAAYAACVFLRAKTERGIVTQLVLAKSRVAPIKNVSIPRLELLSCVMGTRLANVVMDCLNLHDSPRFYWTDSSTALSWIKRDDQWATFVGNRVNEIRSSTSVDQWKHVPGNLNPADLPSRGCTSRQLLNSRWWEGPVWLKASPNEWPVSHLNCDEQEVNKEKRKTVSSLLAATTGWGVISKHFEDLNVYDKIVRRIAWLSRFSLWIRKKKNHYESSCLTVDELDGAEKKLLLAVQKEAFNPKLDFSKGVAVAQELKEATSTVIFTSSINRLHLHRIGTCKKILCLKRRQNELLAIYHLCELTFHDPMNYAANIKD</sequence>
<evidence type="ECO:0000259" key="2">
    <source>
        <dbReference type="PROSITE" id="PS50158"/>
    </source>
</evidence>
<dbReference type="PANTHER" id="PTHR47331">
    <property type="entry name" value="PHD-TYPE DOMAIN-CONTAINING PROTEIN"/>
    <property type="match status" value="1"/>
</dbReference>
<comment type="caution">
    <text evidence="3">The sequence shown here is derived from an EMBL/GenBank/DDBJ whole genome shotgun (WGS) entry which is preliminary data.</text>
</comment>
<evidence type="ECO:0000313" key="4">
    <source>
        <dbReference type="Proteomes" id="UP000708208"/>
    </source>
</evidence>
<gene>
    <name evidence="3" type="ORF">AFUS01_LOCUS43921</name>
</gene>
<dbReference type="OrthoDB" id="416987at2759"/>
<dbReference type="InterPro" id="IPR008042">
    <property type="entry name" value="Retrotrans_Pao"/>
</dbReference>
<keyword evidence="1" id="KW-0863">Zinc-finger</keyword>
<dbReference type="SMART" id="SM00343">
    <property type="entry name" value="ZnF_C2HC"/>
    <property type="match status" value="1"/>
</dbReference>
<dbReference type="PROSITE" id="PS50158">
    <property type="entry name" value="ZF_CCHC"/>
    <property type="match status" value="1"/>
</dbReference>
<protein>
    <recommendedName>
        <fullName evidence="2">CCHC-type domain-containing protein</fullName>
    </recommendedName>
</protein>
<keyword evidence="1" id="KW-0862">Zinc</keyword>
<reference evidence="3" key="1">
    <citation type="submission" date="2021-06" db="EMBL/GenBank/DDBJ databases">
        <authorList>
            <person name="Hodson N. C."/>
            <person name="Mongue J. A."/>
            <person name="Jaron S. K."/>
        </authorList>
    </citation>
    <scope>NUCLEOTIDE SEQUENCE</scope>
</reference>
<keyword evidence="4" id="KW-1185">Reference proteome</keyword>
<dbReference type="AlphaFoldDB" id="A0A8J2LLN7"/>
<dbReference type="Proteomes" id="UP000708208">
    <property type="component" value="Unassembled WGS sequence"/>
</dbReference>
<organism evidence="3 4">
    <name type="scientific">Allacma fusca</name>
    <dbReference type="NCBI Taxonomy" id="39272"/>
    <lineage>
        <taxon>Eukaryota</taxon>
        <taxon>Metazoa</taxon>
        <taxon>Ecdysozoa</taxon>
        <taxon>Arthropoda</taxon>
        <taxon>Hexapoda</taxon>
        <taxon>Collembola</taxon>
        <taxon>Symphypleona</taxon>
        <taxon>Sminthuridae</taxon>
        <taxon>Allacma</taxon>
    </lineage>
</organism>
<feature type="domain" description="CCHC-type" evidence="2">
    <location>
        <begin position="153"/>
        <end position="167"/>
    </location>
</feature>
<dbReference type="InterPro" id="IPR001878">
    <property type="entry name" value="Znf_CCHC"/>
</dbReference>
<dbReference type="GO" id="GO:0008270">
    <property type="term" value="F:zinc ion binding"/>
    <property type="evidence" value="ECO:0007669"/>
    <property type="project" value="UniProtKB-KW"/>
</dbReference>
<dbReference type="EMBL" id="CAJVCH010570229">
    <property type="protein sequence ID" value="CAG7834409.1"/>
    <property type="molecule type" value="Genomic_DNA"/>
</dbReference>
<accession>A0A8J2LLN7</accession>
<name>A0A8J2LLN7_9HEXA</name>
<keyword evidence="1" id="KW-0479">Metal-binding</keyword>
<evidence type="ECO:0000256" key="1">
    <source>
        <dbReference type="PROSITE-ProRule" id="PRU00047"/>
    </source>
</evidence>
<dbReference type="PANTHER" id="PTHR47331:SF1">
    <property type="entry name" value="GAG-LIKE PROTEIN"/>
    <property type="match status" value="1"/>
</dbReference>
<proteinExistence type="predicted"/>